<reference evidence="2 3" key="2">
    <citation type="submission" date="2016-11" db="EMBL/GenBank/DDBJ databases">
        <authorList>
            <person name="Varghese N."/>
            <person name="Submissions S."/>
        </authorList>
    </citation>
    <scope>NUCLEOTIDE SEQUENCE [LARGE SCALE GENOMIC DNA]</scope>
    <source>
        <strain evidence="2 3">DSM 6368</strain>
    </source>
</reference>
<evidence type="ECO:0000313" key="2">
    <source>
        <dbReference type="EMBL" id="SHL42348.1"/>
    </source>
</evidence>
<dbReference type="SUPFAM" id="SSF51182">
    <property type="entry name" value="RmlC-like cupins"/>
    <property type="match status" value="1"/>
</dbReference>
<evidence type="ECO:0000313" key="1">
    <source>
        <dbReference type="EMBL" id="OXB06709.1"/>
    </source>
</evidence>
<evidence type="ECO:0000313" key="4">
    <source>
        <dbReference type="Proteomes" id="UP000198431"/>
    </source>
</evidence>
<reference evidence="1 4" key="1">
    <citation type="submission" date="2016-11" db="EMBL/GenBank/DDBJ databases">
        <title>Whole genomes of Flavobacteriaceae.</title>
        <authorList>
            <person name="Stine C."/>
            <person name="Li C."/>
            <person name="Tadesse D."/>
        </authorList>
    </citation>
    <scope>NUCLEOTIDE SEQUENCE [LARGE SCALE GENOMIC DNA]</scope>
    <source>
        <strain evidence="1 4">ATCC 19366</strain>
    </source>
</reference>
<dbReference type="Gene3D" id="2.60.120.10">
    <property type="entry name" value="Jelly Rolls"/>
    <property type="match status" value="1"/>
</dbReference>
<sequence length="183" mass="21697">MNIRLFPKKDCTAAIWSGGFTYEYLIYPETASYGDRDFLFRISSATIEKVPSEFTKFKGYYRYLVMLDNFLDIEVNNEKKVYEKYEIMEFNSDDEVTSYTKGIDFNWMVSEKIGHHKLQITQRNQNCNAQMILLFSLDTTLIKINEKLYDLERYDLLVIENPKKENIKLDFSNECLYGILESL</sequence>
<gene>
    <name evidence="1" type="ORF">B0A72_04340</name>
    <name evidence="2" type="ORF">SAMN05444387_0572</name>
</gene>
<dbReference type="InterPro" id="IPR011051">
    <property type="entry name" value="RmlC_Cupin_sf"/>
</dbReference>
<proteinExistence type="predicted"/>
<dbReference type="PANTHER" id="PTHR37943">
    <property type="entry name" value="PROTEIN VES"/>
    <property type="match status" value="1"/>
</dbReference>
<dbReference type="RefSeq" id="WP_073393630.1">
    <property type="nucleotide sequence ID" value="NZ_FRBX01000001.1"/>
</dbReference>
<dbReference type="InterPro" id="IPR010282">
    <property type="entry name" value="Uncharacterised_HutD/Ves"/>
</dbReference>
<accession>A0AB36P448</accession>
<dbReference type="Pfam" id="PF05962">
    <property type="entry name" value="HutD"/>
    <property type="match status" value="1"/>
</dbReference>
<keyword evidence="3" id="KW-1185">Reference proteome</keyword>
<protein>
    <submittedName>
        <fullName evidence="2">Various environmental stresses-induced protein Ves</fullName>
    </submittedName>
</protein>
<dbReference type="AlphaFoldDB" id="A0AB36P448"/>
<name>A0AB36P448_9FLAO</name>
<organism evidence="1 4">
    <name type="scientific">Flavobacterium pectinovorum</name>
    <dbReference type="NCBI Taxonomy" id="29533"/>
    <lineage>
        <taxon>Bacteria</taxon>
        <taxon>Pseudomonadati</taxon>
        <taxon>Bacteroidota</taxon>
        <taxon>Flavobacteriia</taxon>
        <taxon>Flavobacteriales</taxon>
        <taxon>Flavobacteriaceae</taxon>
        <taxon>Flavobacterium</taxon>
    </lineage>
</organism>
<dbReference type="InterPro" id="IPR014710">
    <property type="entry name" value="RmlC-like_jellyroll"/>
</dbReference>
<dbReference type="Proteomes" id="UP000198431">
    <property type="component" value="Unassembled WGS sequence"/>
</dbReference>
<comment type="caution">
    <text evidence="1">The sequence shown here is derived from an EMBL/GenBank/DDBJ whole genome shotgun (WGS) entry which is preliminary data.</text>
</comment>
<dbReference type="Proteomes" id="UP000184216">
    <property type="component" value="Unassembled WGS sequence"/>
</dbReference>
<dbReference type="PANTHER" id="PTHR37943:SF1">
    <property type="entry name" value="PROTEIN VES"/>
    <property type="match status" value="1"/>
</dbReference>
<evidence type="ECO:0000313" key="3">
    <source>
        <dbReference type="Proteomes" id="UP000184216"/>
    </source>
</evidence>
<dbReference type="EMBL" id="MUHB01000005">
    <property type="protein sequence ID" value="OXB06709.1"/>
    <property type="molecule type" value="Genomic_DNA"/>
</dbReference>
<dbReference type="EMBL" id="FRBX01000001">
    <property type="protein sequence ID" value="SHL42348.1"/>
    <property type="molecule type" value="Genomic_DNA"/>
</dbReference>